<evidence type="ECO:0000256" key="2">
    <source>
        <dbReference type="ARBA" id="ARBA00006906"/>
    </source>
</evidence>
<evidence type="ECO:0000256" key="1">
    <source>
        <dbReference type="ARBA" id="ARBA00004761"/>
    </source>
</evidence>
<protein>
    <submittedName>
        <fullName evidence="6">2-keto-3-deoxy-phosphogluconate aldolase</fullName>
    </submittedName>
</protein>
<gene>
    <name evidence="6" type="ORF">DFR60_103425</name>
</gene>
<keyword evidence="4" id="KW-0456">Lyase</keyword>
<keyword evidence="5" id="KW-0119">Carbohydrate metabolism</keyword>
<reference evidence="6 7" key="1">
    <citation type="submission" date="2018-05" db="EMBL/GenBank/DDBJ databases">
        <title>Genomic Encyclopedia of Type Strains, Phase IV (KMG-IV): sequencing the most valuable type-strain genomes for metagenomic binning, comparative biology and taxonomic classification.</title>
        <authorList>
            <person name="Goeker M."/>
        </authorList>
    </citation>
    <scope>NUCLEOTIDE SEQUENCE [LARGE SCALE GENOMIC DNA]</scope>
    <source>
        <strain evidence="6 7">DSM 24995</strain>
    </source>
</reference>
<keyword evidence="7" id="KW-1185">Reference proteome</keyword>
<dbReference type="EMBL" id="QJKD01000003">
    <property type="protein sequence ID" value="PXX55367.1"/>
    <property type="molecule type" value="Genomic_DNA"/>
</dbReference>
<dbReference type="PANTHER" id="PTHR30246:SF1">
    <property type="entry name" value="2-DEHYDRO-3-DEOXY-6-PHOSPHOGALACTONATE ALDOLASE-RELATED"/>
    <property type="match status" value="1"/>
</dbReference>
<dbReference type="GO" id="GO:0016829">
    <property type="term" value="F:lyase activity"/>
    <property type="evidence" value="ECO:0007669"/>
    <property type="project" value="UniProtKB-KW"/>
</dbReference>
<name>A0A2V3Y8P6_9FIRM</name>
<dbReference type="Pfam" id="PF01081">
    <property type="entry name" value="Aldolase"/>
    <property type="match status" value="1"/>
</dbReference>
<dbReference type="InterPro" id="IPR000887">
    <property type="entry name" value="Aldlse_KDPG_KHG"/>
</dbReference>
<comment type="similarity">
    <text evidence="2">Belongs to the KHG/KDPG aldolase family.</text>
</comment>
<proteinExistence type="inferred from homology"/>
<dbReference type="Gene3D" id="3.20.20.70">
    <property type="entry name" value="Aldolase class I"/>
    <property type="match status" value="1"/>
</dbReference>
<dbReference type="InterPro" id="IPR013785">
    <property type="entry name" value="Aldolase_TIM"/>
</dbReference>
<dbReference type="AlphaFoldDB" id="A0A2V3Y8P6"/>
<comment type="caution">
    <text evidence="6">The sequence shown here is derived from an EMBL/GenBank/DDBJ whole genome shotgun (WGS) entry which is preliminary data.</text>
</comment>
<dbReference type="PANTHER" id="PTHR30246">
    <property type="entry name" value="2-KETO-3-DEOXY-6-PHOSPHOGLUCONATE ALDOLASE"/>
    <property type="match status" value="1"/>
</dbReference>
<dbReference type="Proteomes" id="UP000248057">
    <property type="component" value="Unassembled WGS sequence"/>
</dbReference>
<sequence>MDIMKAIVSKHKIIAILRNVPEKELQAYTESLYEGGIRAFEVSFTTEHARDQIYFMKRTLPGDSVVGAGTVLTEREVREAEEAGADFMLSPSACQEVIAYCAKQEIAYMPGILTPSDVGLSLSYGFHVLKLFPANAFSIGYRNSLRGPFPQADFVAVGGVSLKNAAEYLKNGFAGVGIGSSLVKEELFLQKKWKLITTDIKGQLDVLKKEGLL</sequence>
<evidence type="ECO:0000313" key="6">
    <source>
        <dbReference type="EMBL" id="PXX55367.1"/>
    </source>
</evidence>
<comment type="subunit">
    <text evidence="3">Homotrimer.</text>
</comment>
<dbReference type="RefSeq" id="WP_110322434.1">
    <property type="nucleotide sequence ID" value="NZ_QJKD01000003.1"/>
</dbReference>
<evidence type="ECO:0000256" key="4">
    <source>
        <dbReference type="ARBA" id="ARBA00023239"/>
    </source>
</evidence>
<dbReference type="NCBIfam" id="TIGR01182">
    <property type="entry name" value="eda"/>
    <property type="match status" value="1"/>
</dbReference>
<evidence type="ECO:0000313" key="7">
    <source>
        <dbReference type="Proteomes" id="UP000248057"/>
    </source>
</evidence>
<organism evidence="6 7">
    <name type="scientific">Hungatella effluvii</name>
    <dbReference type="NCBI Taxonomy" id="1096246"/>
    <lineage>
        <taxon>Bacteria</taxon>
        <taxon>Bacillati</taxon>
        <taxon>Bacillota</taxon>
        <taxon>Clostridia</taxon>
        <taxon>Lachnospirales</taxon>
        <taxon>Lachnospiraceae</taxon>
        <taxon>Hungatella</taxon>
    </lineage>
</organism>
<dbReference type="SUPFAM" id="SSF51569">
    <property type="entry name" value="Aldolase"/>
    <property type="match status" value="1"/>
</dbReference>
<dbReference type="GeneID" id="86060927"/>
<accession>A0A2V3Y8P6</accession>
<evidence type="ECO:0000256" key="5">
    <source>
        <dbReference type="ARBA" id="ARBA00023277"/>
    </source>
</evidence>
<dbReference type="CDD" id="cd00452">
    <property type="entry name" value="KDPG_aldolase"/>
    <property type="match status" value="1"/>
</dbReference>
<evidence type="ECO:0000256" key="3">
    <source>
        <dbReference type="ARBA" id="ARBA00011233"/>
    </source>
</evidence>
<comment type="pathway">
    <text evidence="1">Carbohydrate acid metabolism.</text>
</comment>